<keyword evidence="1" id="KW-0472">Membrane</keyword>
<feature type="transmembrane region" description="Helical" evidence="1">
    <location>
        <begin position="182"/>
        <end position="200"/>
    </location>
</feature>
<gene>
    <name evidence="3" type="ORF">FCN80_04100</name>
</gene>
<dbReference type="PANTHER" id="PTHR23028">
    <property type="entry name" value="ACETYLTRANSFERASE"/>
    <property type="match status" value="1"/>
</dbReference>
<dbReference type="InterPro" id="IPR002656">
    <property type="entry name" value="Acyl_transf_3_dom"/>
</dbReference>
<feature type="transmembrane region" description="Helical" evidence="1">
    <location>
        <begin position="321"/>
        <end position="342"/>
    </location>
</feature>
<dbReference type="EMBL" id="SZPQ01000002">
    <property type="protein sequence ID" value="TKI08333.1"/>
    <property type="molecule type" value="Genomic_DNA"/>
</dbReference>
<feature type="transmembrane region" description="Helical" evidence="1">
    <location>
        <begin position="348"/>
        <end position="367"/>
    </location>
</feature>
<name>A0ABY2STJ1_9HYPH</name>
<feature type="transmembrane region" description="Helical" evidence="1">
    <location>
        <begin position="220"/>
        <end position="240"/>
    </location>
</feature>
<proteinExistence type="predicted"/>
<dbReference type="RefSeq" id="WP_136988607.1">
    <property type="nucleotide sequence ID" value="NZ_SZPQ01000002.1"/>
</dbReference>
<keyword evidence="1" id="KW-0812">Transmembrane</keyword>
<keyword evidence="3" id="KW-0012">Acyltransferase</keyword>
<organism evidence="3 4">
    <name type="scientific">Martelella alba</name>
    <dbReference type="NCBI Taxonomy" id="2590451"/>
    <lineage>
        <taxon>Bacteria</taxon>
        <taxon>Pseudomonadati</taxon>
        <taxon>Pseudomonadota</taxon>
        <taxon>Alphaproteobacteria</taxon>
        <taxon>Hyphomicrobiales</taxon>
        <taxon>Aurantimonadaceae</taxon>
        <taxon>Martelella</taxon>
    </lineage>
</organism>
<dbReference type="GO" id="GO:0016746">
    <property type="term" value="F:acyltransferase activity"/>
    <property type="evidence" value="ECO:0007669"/>
    <property type="project" value="UniProtKB-KW"/>
</dbReference>
<feature type="transmembrane region" description="Helical" evidence="1">
    <location>
        <begin position="279"/>
        <end position="300"/>
    </location>
</feature>
<dbReference type="PANTHER" id="PTHR23028:SF53">
    <property type="entry name" value="ACYL_TRANSF_3 DOMAIN-CONTAINING PROTEIN"/>
    <property type="match status" value="1"/>
</dbReference>
<feature type="transmembrane region" description="Helical" evidence="1">
    <location>
        <begin position="252"/>
        <end position="273"/>
    </location>
</feature>
<feature type="transmembrane region" description="Helical" evidence="1">
    <location>
        <begin position="21"/>
        <end position="40"/>
    </location>
</feature>
<dbReference type="Pfam" id="PF01757">
    <property type="entry name" value="Acyl_transf_3"/>
    <property type="match status" value="1"/>
</dbReference>
<feature type="domain" description="Acyltransferase 3" evidence="2">
    <location>
        <begin position="16"/>
        <end position="368"/>
    </location>
</feature>
<evidence type="ECO:0000259" key="2">
    <source>
        <dbReference type="Pfam" id="PF01757"/>
    </source>
</evidence>
<keyword evidence="1" id="KW-1133">Transmembrane helix</keyword>
<evidence type="ECO:0000313" key="4">
    <source>
        <dbReference type="Proteomes" id="UP000305202"/>
    </source>
</evidence>
<dbReference type="Proteomes" id="UP000305202">
    <property type="component" value="Unassembled WGS sequence"/>
</dbReference>
<evidence type="ECO:0000256" key="1">
    <source>
        <dbReference type="SAM" id="Phobius"/>
    </source>
</evidence>
<keyword evidence="3" id="KW-0808">Transferase</keyword>
<feature type="transmembrane region" description="Helical" evidence="1">
    <location>
        <begin position="100"/>
        <end position="118"/>
    </location>
</feature>
<feature type="transmembrane region" description="Helical" evidence="1">
    <location>
        <begin position="151"/>
        <end position="170"/>
    </location>
</feature>
<reference evidence="3 4" key="1">
    <citation type="submission" date="2019-04" db="EMBL/GenBank/DDBJ databases">
        <authorList>
            <person name="Li M."/>
            <person name="Gao C."/>
        </authorList>
    </citation>
    <scope>NUCLEOTIDE SEQUENCE [LARGE SCALE GENOMIC DNA]</scope>
    <source>
        <strain evidence="3 4">BGMRC 2031</strain>
    </source>
</reference>
<sequence length="395" mass="46058">MSFLIHMMNNNKNYFPELDGLRFFAALFVAVFHLCYWSSFLGTTPGRFFHNAANYNEIKFISQVGWIGVEIFFVISGFVISNSSLGKKPLTFLFKRALRIYPAIWCCATITLMVMLMVGKNLNLLLVKEYFHTLFFIPNSDRWIGWIDGSYWTLMYEVSFYFLIFISLFFSDTLTLGRIATILSILSFIYMVFMLFSNLFQQSYVVGKYISFVGENNYIFYNFMQFRHGSLFSTGMFIFLSRTRSLNFYEKITFLISIIGGSIEVYIHAFEFMNSTKDIYLWEIPVLIWLFSVIVIFVVSKKSFINTSNGMLSEILRKMGLMTYPFYLLHAVTGSVVLRLMVDFGINKWISLLMVIIIIGFLSYVICIKIEPCIREFLVYKISGKKSSELKRNSI</sequence>
<comment type="caution">
    <text evidence="3">The sequence shown here is derived from an EMBL/GenBank/DDBJ whole genome shotgun (WGS) entry which is preliminary data.</text>
</comment>
<accession>A0ABY2STJ1</accession>
<dbReference type="InterPro" id="IPR050879">
    <property type="entry name" value="Acyltransferase_3"/>
</dbReference>
<evidence type="ECO:0000313" key="3">
    <source>
        <dbReference type="EMBL" id="TKI08333.1"/>
    </source>
</evidence>
<keyword evidence="4" id="KW-1185">Reference proteome</keyword>
<protein>
    <submittedName>
        <fullName evidence="3">Acyltransferase</fullName>
    </submittedName>
</protein>
<feature type="transmembrane region" description="Helical" evidence="1">
    <location>
        <begin position="60"/>
        <end position="80"/>
    </location>
</feature>